<keyword evidence="4" id="KW-0808">Transferase</keyword>
<evidence type="ECO:0000256" key="3">
    <source>
        <dbReference type="ARBA" id="ARBA00022676"/>
    </source>
</evidence>
<keyword evidence="5 8" id="KW-0812">Transmembrane</keyword>
<feature type="transmembrane region" description="Helical" evidence="8">
    <location>
        <begin position="181"/>
        <end position="205"/>
    </location>
</feature>
<accession>A0A1G1WFQ2</accession>
<comment type="caution">
    <text evidence="9">The sequence shown here is derived from an EMBL/GenBank/DDBJ whole genome shotgun (WGS) entry which is preliminary data.</text>
</comment>
<protein>
    <recommendedName>
        <fullName evidence="11">Glycosyltransferase RgtA/B/C/D-like domain-containing protein</fullName>
    </recommendedName>
</protein>
<proteinExistence type="predicted"/>
<keyword evidence="3" id="KW-0328">Glycosyltransferase</keyword>
<keyword evidence="7 8" id="KW-0472">Membrane</keyword>
<dbReference type="PANTHER" id="PTHR33908:SF11">
    <property type="entry name" value="MEMBRANE PROTEIN"/>
    <property type="match status" value="1"/>
</dbReference>
<feature type="transmembrane region" description="Helical" evidence="8">
    <location>
        <begin position="288"/>
        <end position="307"/>
    </location>
</feature>
<evidence type="ECO:0000256" key="8">
    <source>
        <dbReference type="SAM" id="Phobius"/>
    </source>
</evidence>
<comment type="subcellular location">
    <subcellularLocation>
        <location evidence="1">Cell membrane</location>
        <topology evidence="1">Multi-pass membrane protein</topology>
    </subcellularLocation>
</comment>
<dbReference type="InterPro" id="IPR050297">
    <property type="entry name" value="LipidA_mod_glycosyltrf_83"/>
</dbReference>
<name>A0A1G1WFQ2_9BACT</name>
<feature type="transmembrane region" description="Helical" evidence="8">
    <location>
        <begin position="7"/>
        <end position="28"/>
    </location>
</feature>
<keyword evidence="6 8" id="KW-1133">Transmembrane helix</keyword>
<dbReference type="GO" id="GO:0005886">
    <property type="term" value="C:plasma membrane"/>
    <property type="evidence" value="ECO:0007669"/>
    <property type="project" value="UniProtKB-SubCell"/>
</dbReference>
<feature type="transmembrane region" description="Helical" evidence="8">
    <location>
        <begin position="87"/>
        <end position="103"/>
    </location>
</feature>
<dbReference type="GO" id="GO:0016763">
    <property type="term" value="F:pentosyltransferase activity"/>
    <property type="evidence" value="ECO:0007669"/>
    <property type="project" value="TreeGrafter"/>
</dbReference>
<feature type="transmembrane region" description="Helical" evidence="8">
    <location>
        <begin position="60"/>
        <end position="80"/>
    </location>
</feature>
<dbReference type="Proteomes" id="UP000176645">
    <property type="component" value="Unassembled WGS sequence"/>
</dbReference>
<evidence type="ECO:0000256" key="1">
    <source>
        <dbReference type="ARBA" id="ARBA00004651"/>
    </source>
</evidence>
<feature type="transmembrane region" description="Helical" evidence="8">
    <location>
        <begin position="118"/>
        <end position="137"/>
    </location>
</feature>
<feature type="transmembrane region" description="Helical" evidence="8">
    <location>
        <begin position="217"/>
        <end position="236"/>
    </location>
</feature>
<keyword evidence="2" id="KW-1003">Cell membrane</keyword>
<reference evidence="9 10" key="1">
    <citation type="journal article" date="2016" name="Nat. Commun.">
        <title>Thousands of microbial genomes shed light on interconnected biogeochemical processes in an aquifer system.</title>
        <authorList>
            <person name="Anantharaman K."/>
            <person name="Brown C.T."/>
            <person name="Hug L.A."/>
            <person name="Sharon I."/>
            <person name="Castelle C.J."/>
            <person name="Probst A.J."/>
            <person name="Thomas B.C."/>
            <person name="Singh A."/>
            <person name="Wilkins M.J."/>
            <person name="Karaoz U."/>
            <person name="Brodie E.L."/>
            <person name="Williams K.H."/>
            <person name="Hubbard S.S."/>
            <person name="Banfield J.F."/>
        </authorList>
    </citation>
    <scope>NUCLEOTIDE SEQUENCE [LARGE SCALE GENOMIC DNA]</scope>
</reference>
<evidence type="ECO:0000313" key="10">
    <source>
        <dbReference type="Proteomes" id="UP000176645"/>
    </source>
</evidence>
<gene>
    <name evidence="9" type="ORF">A2Z42_01435</name>
</gene>
<dbReference type="EMBL" id="MHCU01000067">
    <property type="protein sequence ID" value="OGY26539.1"/>
    <property type="molecule type" value="Genomic_DNA"/>
</dbReference>
<evidence type="ECO:0000256" key="7">
    <source>
        <dbReference type="ARBA" id="ARBA00023136"/>
    </source>
</evidence>
<evidence type="ECO:0000256" key="4">
    <source>
        <dbReference type="ARBA" id="ARBA00022679"/>
    </source>
</evidence>
<feature type="transmembrane region" description="Helical" evidence="8">
    <location>
        <begin position="340"/>
        <end position="358"/>
    </location>
</feature>
<evidence type="ECO:0000256" key="5">
    <source>
        <dbReference type="ARBA" id="ARBA00022692"/>
    </source>
</evidence>
<evidence type="ECO:0008006" key="11">
    <source>
        <dbReference type="Google" id="ProtNLM"/>
    </source>
</evidence>
<feature type="transmembrane region" description="Helical" evidence="8">
    <location>
        <begin position="263"/>
        <end position="281"/>
    </location>
</feature>
<evidence type="ECO:0000256" key="2">
    <source>
        <dbReference type="ARBA" id="ARBA00022475"/>
    </source>
</evidence>
<dbReference type="PANTHER" id="PTHR33908">
    <property type="entry name" value="MANNOSYLTRANSFERASE YKCB-RELATED"/>
    <property type="match status" value="1"/>
</dbReference>
<organism evidence="9 10">
    <name type="scientific">Candidatus Woykebacteria bacterium RBG_19FT_COMBO_43_10</name>
    <dbReference type="NCBI Taxonomy" id="1802598"/>
    <lineage>
        <taxon>Bacteria</taxon>
        <taxon>Candidatus Woykeibacteriota</taxon>
    </lineage>
</organism>
<feature type="transmembrane region" description="Helical" evidence="8">
    <location>
        <begin position="144"/>
        <end position="161"/>
    </location>
</feature>
<dbReference type="GO" id="GO:0009103">
    <property type="term" value="P:lipopolysaccharide biosynthetic process"/>
    <property type="evidence" value="ECO:0007669"/>
    <property type="project" value="UniProtKB-ARBA"/>
</dbReference>
<evidence type="ECO:0000256" key="6">
    <source>
        <dbReference type="ARBA" id="ARBA00022989"/>
    </source>
</evidence>
<evidence type="ECO:0000313" key="9">
    <source>
        <dbReference type="EMBL" id="OGY26539.1"/>
    </source>
</evidence>
<feature type="transmembrane region" description="Helical" evidence="8">
    <location>
        <begin position="313"/>
        <end position="333"/>
    </location>
</feature>
<sequence>MNYFKSIIRFPTGLIILIILISFGIRVYNLNYNSPFLDEAQYIVLGKKVLAGHWQEADPFSWVGGMPLFYPTISAIFSFFGILGSRLFNVILGTVSVFLIYLFSKSLGLSNDDKKNEIIGLISASFLVVLAIPIYLSRLAIYDMLSFSLFLLGLVLLVHATKIKNPEEMQMETRLFLSATAFSLSFLAKYITIISFPFILIWTLYYSKKLGKDRVLLFLNYFAAPLVIATAGYIVWNFPQLLHFIQDQASAPRNMSSEIITQFARYLALPAFFAVFGTLGLAIKRKWFWVFTLTAAAVITPAVHLVLNNFAAAHQHTFLSLIFILPLAGYFLANFFVNNRWIGSVALIVVLGFSLGYSQAQLTQLQSSWPNTNSAMNYLKSTTSNHERVLSFEADVTKLALKDLDERKITGVFEFKYKKLSGETAYQQALTDSFFDLVLFNKETHEEVGLAIKDSFTNHYALVYDEHTFAVYKLNE</sequence>
<dbReference type="AlphaFoldDB" id="A0A1G1WFQ2"/>